<dbReference type="Proteomes" id="UP000236291">
    <property type="component" value="Unassembled WGS sequence"/>
</dbReference>
<proteinExistence type="predicted"/>
<name>A0A2K3K3L7_TRIPR</name>
<accession>A0A2K3K3L7</accession>
<evidence type="ECO:0000313" key="3">
    <source>
        <dbReference type="Proteomes" id="UP000236291"/>
    </source>
</evidence>
<organism evidence="2 3">
    <name type="scientific">Trifolium pratense</name>
    <name type="common">Red clover</name>
    <dbReference type="NCBI Taxonomy" id="57577"/>
    <lineage>
        <taxon>Eukaryota</taxon>
        <taxon>Viridiplantae</taxon>
        <taxon>Streptophyta</taxon>
        <taxon>Embryophyta</taxon>
        <taxon>Tracheophyta</taxon>
        <taxon>Spermatophyta</taxon>
        <taxon>Magnoliopsida</taxon>
        <taxon>eudicotyledons</taxon>
        <taxon>Gunneridae</taxon>
        <taxon>Pentapetalae</taxon>
        <taxon>rosids</taxon>
        <taxon>fabids</taxon>
        <taxon>Fabales</taxon>
        <taxon>Fabaceae</taxon>
        <taxon>Papilionoideae</taxon>
        <taxon>50 kb inversion clade</taxon>
        <taxon>NPAAA clade</taxon>
        <taxon>Hologalegina</taxon>
        <taxon>IRL clade</taxon>
        <taxon>Trifolieae</taxon>
        <taxon>Trifolium</taxon>
    </lineage>
</organism>
<dbReference type="EMBL" id="ASHM01138678">
    <property type="protein sequence ID" value="PNX60850.1"/>
    <property type="molecule type" value="Genomic_DNA"/>
</dbReference>
<sequence length="157" mass="17673">KVKMVDDNLADIEKRYSETKAKLEGDIKKLKEEKEGETERLKKEYEEKLSKVKESYAASEAKLKENAAAQAEKLSKLSEEKDEAVQSVGTLADEKARLESDVTELQLYAANQYDEGFSFAIEQVKLLFPDLDAKRLGEADAMNQIVDGKLVPYVPPQ</sequence>
<feature type="non-terminal residue" evidence="2">
    <location>
        <position position="1"/>
    </location>
</feature>
<reference evidence="2 3" key="1">
    <citation type="journal article" date="2014" name="Am. J. Bot.">
        <title>Genome assembly and annotation for red clover (Trifolium pratense; Fabaceae).</title>
        <authorList>
            <person name="Istvanek J."/>
            <person name="Jaros M."/>
            <person name="Krenek A."/>
            <person name="Repkova J."/>
        </authorList>
    </citation>
    <scope>NUCLEOTIDE SEQUENCE [LARGE SCALE GENOMIC DNA]</scope>
    <source>
        <strain evidence="3">cv. Tatra</strain>
        <tissue evidence="2">Young leaves</tissue>
    </source>
</reference>
<comment type="caution">
    <text evidence="2">The sequence shown here is derived from an EMBL/GenBank/DDBJ whole genome shotgun (WGS) entry which is preliminary data.</text>
</comment>
<evidence type="ECO:0000256" key="1">
    <source>
        <dbReference type="SAM" id="Coils"/>
    </source>
</evidence>
<evidence type="ECO:0000313" key="2">
    <source>
        <dbReference type="EMBL" id="PNX60850.1"/>
    </source>
</evidence>
<keyword evidence="1" id="KW-0175">Coiled coil</keyword>
<protein>
    <submittedName>
        <fullName evidence="2">Uncharacterized protein</fullName>
    </submittedName>
</protein>
<dbReference type="AlphaFoldDB" id="A0A2K3K3L7"/>
<gene>
    <name evidence="2" type="ORF">L195_g060380</name>
</gene>
<reference evidence="2 3" key="2">
    <citation type="journal article" date="2017" name="Front. Plant Sci.">
        <title>Gene Classification and Mining of Molecular Markers Useful in Red Clover (Trifolium pratense) Breeding.</title>
        <authorList>
            <person name="Istvanek J."/>
            <person name="Dluhosova J."/>
            <person name="Dluhos P."/>
            <person name="Patkova L."/>
            <person name="Nedelnik J."/>
            <person name="Repkova J."/>
        </authorList>
    </citation>
    <scope>NUCLEOTIDE SEQUENCE [LARGE SCALE GENOMIC DNA]</scope>
    <source>
        <strain evidence="3">cv. Tatra</strain>
        <tissue evidence="2">Young leaves</tissue>
    </source>
</reference>
<feature type="coiled-coil region" evidence="1">
    <location>
        <begin position="2"/>
        <end position="87"/>
    </location>
</feature>